<dbReference type="Pfam" id="PF01032">
    <property type="entry name" value="FecCD"/>
    <property type="match status" value="1"/>
</dbReference>
<keyword evidence="5 8" id="KW-0812">Transmembrane</keyword>
<feature type="transmembrane region" description="Helical" evidence="8">
    <location>
        <begin position="135"/>
        <end position="156"/>
    </location>
</feature>
<sequence length="354" mass="36550">MDSLEQHEWRVKWSLLGLLIALLLAILTSVSVGPMDISMSDAYRILLSGLGLDAGEVERHLATIINAIRLPRSLLAVLVGAALAVSGAAIQGVFRNPLADPGLIGISGGAALAAVSMIVFGGSALAVVTEVLGQYALMFTAFLGGFAATLVVANIATSRLGVSITTMLLAGIAINIVTGAGIGIMTYMADDVQLRTLTFWQMGSLGGATWDVVLAAGSVIAIVIVMIPRYALGLNALLLGESEARHLGIDVRRVRRNIILLSAVAVGASVAVSGMIGFVGLVVPHIIRLALGPDHRYLLPASALAGALFLLIADMIARTLIAPAELPIGLITSIIGGPFFIALIVMRARQGGGI</sequence>
<dbReference type="GO" id="GO:0022857">
    <property type="term" value="F:transmembrane transporter activity"/>
    <property type="evidence" value="ECO:0007669"/>
    <property type="project" value="InterPro"/>
</dbReference>
<comment type="caution">
    <text evidence="9">The sequence shown here is derived from an EMBL/GenBank/DDBJ whole genome shotgun (WGS) entry which is preliminary data.</text>
</comment>
<evidence type="ECO:0000256" key="3">
    <source>
        <dbReference type="ARBA" id="ARBA00022448"/>
    </source>
</evidence>
<comment type="subcellular location">
    <subcellularLocation>
        <location evidence="1">Cell membrane</location>
        <topology evidence="1">Multi-pass membrane protein</topology>
    </subcellularLocation>
</comment>
<dbReference type="RefSeq" id="WP_127695375.1">
    <property type="nucleotide sequence ID" value="NZ_SACQ01000008.1"/>
</dbReference>
<dbReference type="EMBL" id="SACQ01000008">
    <property type="protein sequence ID" value="RVU29570.1"/>
    <property type="molecule type" value="Genomic_DNA"/>
</dbReference>
<feature type="transmembrane region" description="Helical" evidence="8">
    <location>
        <begin position="209"/>
        <end position="238"/>
    </location>
</feature>
<evidence type="ECO:0000313" key="10">
    <source>
        <dbReference type="Proteomes" id="UP000282818"/>
    </source>
</evidence>
<keyword evidence="6 8" id="KW-1133">Transmembrane helix</keyword>
<evidence type="ECO:0000256" key="1">
    <source>
        <dbReference type="ARBA" id="ARBA00004651"/>
    </source>
</evidence>
<evidence type="ECO:0000256" key="7">
    <source>
        <dbReference type="ARBA" id="ARBA00023136"/>
    </source>
</evidence>
<dbReference type="GO" id="GO:0005886">
    <property type="term" value="C:plasma membrane"/>
    <property type="evidence" value="ECO:0007669"/>
    <property type="project" value="UniProtKB-SubCell"/>
</dbReference>
<feature type="transmembrane region" description="Helical" evidence="8">
    <location>
        <begin position="258"/>
        <end position="291"/>
    </location>
</feature>
<dbReference type="CDD" id="cd06550">
    <property type="entry name" value="TM_ABC_iron-siderophores_like"/>
    <property type="match status" value="1"/>
</dbReference>
<evidence type="ECO:0000256" key="4">
    <source>
        <dbReference type="ARBA" id="ARBA00022475"/>
    </source>
</evidence>
<keyword evidence="10" id="KW-1185">Reference proteome</keyword>
<keyword evidence="7 8" id="KW-0472">Membrane</keyword>
<dbReference type="Proteomes" id="UP000282818">
    <property type="component" value="Unassembled WGS sequence"/>
</dbReference>
<keyword evidence="3" id="KW-0813">Transport</keyword>
<dbReference type="GO" id="GO:0033214">
    <property type="term" value="P:siderophore-iron import into cell"/>
    <property type="evidence" value="ECO:0007669"/>
    <property type="project" value="TreeGrafter"/>
</dbReference>
<feature type="transmembrane region" description="Helical" evidence="8">
    <location>
        <begin position="168"/>
        <end position="189"/>
    </location>
</feature>
<dbReference type="PANTHER" id="PTHR30472">
    <property type="entry name" value="FERRIC ENTEROBACTIN TRANSPORT SYSTEM PERMEASE PROTEIN"/>
    <property type="match status" value="1"/>
</dbReference>
<dbReference type="InterPro" id="IPR037294">
    <property type="entry name" value="ABC_BtuC-like"/>
</dbReference>
<organism evidence="9 10">
    <name type="scientific">Neptunomonas marina</name>
    <dbReference type="NCBI Taxonomy" id="1815562"/>
    <lineage>
        <taxon>Bacteria</taxon>
        <taxon>Pseudomonadati</taxon>
        <taxon>Pseudomonadota</taxon>
        <taxon>Gammaproteobacteria</taxon>
        <taxon>Oceanospirillales</taxon>
        <taxon>Oceanospirillaceae</taxon>
        <taxon>Neptunomonas</taxon>
    </lineage>
</organism>
<accession>A0A437Q4Z3</accession>
<dbReference type="AlphaFoldDB" id="A0A437Q4Z3"/>
<dbReference type="PANTHER" id="PTHR30472:SF25">
    <property type="entry name" value="ABC TRANSPORTER PERMEASE PROTEIN MJ0876-RELATED"/>
    <property type="match status" value="1"/>
</dbReference>
<evidence type="ECO:0000313" key="9">
    <source>
        <dbReference type="EMBL" id="RVU29570.1"/>
    </source>
</evidence>
<protein>
    <submittedName>
        <fullName evidence="9">Iron ABC transporter permease</fullName>
    </submittedName>
</protein>
<keyword evidence="4" id="KW-1003">Cell membrane</keyword>
<comment type="similarity">
    <text evidence="2">Belongs to the binding-protein-dependent transport system permease family. FecCD subfamily.</text>
</comment>
<dbReference type="FunFam" id="1.10.3470.10:FF:000001">
    <property type="entry name" value="Vitamin B12 ABC transporter permease BtuC"/>
    <property type="match status" value="1"/>
</dbReference>
<dbReference type="Gene3D" id="1.10.3470.10">
    <property type="entry name" value="ABC transporter involved in vitamin B12 uptake, BtuC"/>
    <property type="match status" value="1"/>
</dbReference>
<gene>
    <name evidence="9" type="ORF">EOE65_15475</name>
</gene>
<reference evidence="9 10" key="1">
    <citation type="submission" date="2019-01" db="EMBL/GenBank/DDBJ databases">
        <authorList>
            <person name="Chen W.-M."/>
        </authorList>
    </citation>
    <scope>NUCLEOTIDE SEQUENCE [LARGE SCALE GENOMIC DNA]</scope>
    <source>
        <strain evidence="9 10">HPM-16</strain>
    </source>
</reference>
<dbReference type="InterPro" id="IPR000522">
    <property type="entry name" value="ABC_transptr_permease_BtuC"/>
</dbReference>
<evidence type="ECO:0000256" key="6">
    <source>
        <dbReference type="ARBA" id="ARBA00022989"/>
    </source>
</evidence>
<evidence type="ECO:0000256" key="5">
    <source>
        <dbReference type="ARBA" id="ARBA00022692"/>
    </source>
</evidence>
<feature type="transmembrane region" description="Helical" evidence="8">
    <location>
        <begin position="297"/>
        <end position="316"/>
    </location>
</feature>
<proteinExistence type="inferred from homology"/>
<feature type="transmembrane region" description="Helical" evidence="8">
    <location>
        <begin position="106"/>
        <end position="129"/>
    </location>
</feature>
<feature type="transmembrane region" description="Helical" evidence="8">
    <location>
        <begin position="74"/>
        <end position="94"/>
    </location>
</feature>
<dbReference type="SUPFAM" id="SSF81345">
    <property type="entry name" value="ABC transporter involved in vitamin B12 uptake, BtuC"/>
    <property type="match status" value="1"/>
</dbReference>
<name>A0A437Q4Z3_9GAMM</name>
<feature type="transmembrane region" description="Helical" evidence="8">
    <location>
        <begin position="328"/>
        <end position="348"/>
    </location>
</feature>
<evidence type="ECO:0000256" key="8">
    <source>
        <dbReference type="SAM" id="Phobius"/>
    </source>
</evidence>
<feature type="transmembrane region" description="Helical" evidence="8">
    <location>
        <begin position="12"/>
        <end position="32"/>
    </location>
</feature>
<evidence type="ECO:0000256" key="2">
    <source>
        <dbReference type="ARBA" id="ARBA00007935"/>
    </source>
</evidence>